<sequence>MSAPHATRSSQPITTKGLGWHFTSPRKPQNKKKSSNTLPIPGQAFKWQKLLNELNDLLEARTSEPLLSGIAEAVSPLLQPEELLESSPTELEDISFIDDNQPCSATAEWTRTSCHTTSSISMYAGWKALIPIIIDPFLKYTAATLGQPLVTLGSRLHSCTSQCLEQKLTSILCVVSIDVLSCDCSSLPQTLISHGLFPTAPTQPRMAVSIELLSFYQALFQCSCDAINALAAALSTYYMKRGFRVTNHQGIAVREPFWRGLSQTAQWYNILQVELEKRVDNVIQQCRHLVKPSIEPLMDPSSSLSSPAAQQDSQVDAIGRCIDRARQHPAKSPQSSVPDEAIDQCEDSYKAVDGQKRKAAMDNFDNTGLMALICQHDIPLFFANIDTPGEQQKYSVSLISHLFSLLPQQANVVVLYDVGCVLSRSLSWFNILDQSIMARLRFATTAMHAYGHEWACQLVYNPCLASGLGLSDGEGTERLWSRFIKIIGIEWVLSCRRRIWLLDHHAAVIGHEMRCDL</sequence>
<accession>A0A0C3D9A3</accession>
<dbReference type="InterPro" id="IPR041320">
    <property type="entry name" value="CxC1"/>
</dbReference>
<name>A0A0C3D9A3_9AGAM</name>
<evidence type="ECO:0000313" key="3">
    <source>
        <dbReference type="EMBL" id="KIM57310.1"/>
    </source>
</evidence>
<feature type="region of interest" description="Disordered" evidence="1">
    <location>
        <begin position="1"/>
        <end position="40"/>
    </location>
</feature>
<dbReference type="EMBL" id="KN822102">
    <property type="protein sequence ID" value="KIM57310.1"/>
    <property type="molecule type" value="Genomic_DNA"/>
</dbReference>
<dbReference type="InParanoid" id="A0A0C3D9A3"/>
<dbReference type="AlphaFoldDB" id="A0A0C3D9A3"/>
<gene>
    <name evidence="3" type="ORF">SCLCIDRAFT_28917</name>
</gene>
<evidence type="ECO:0000259" key="2">
    <source>
        <dbReference type="Pfam" id="PF18802"/>
    </source>
</evidence>
<evidence type="ECO:0000256" key="1">
    <source>
        <dbReference type="SAM" id="MobiDB-lite"/>
    </source>
</evidence>
<dbReference type="STRING" id="1036808.A0A0C3D9A3"/>
<protein>
    <recommendedName>
        <fullName evidence="2">CxC1-like cysteine cluster associated with KDZ transposases domain-containing protein</fullName>
    </recommendedName>
</protein>
<organism evidence="3 4">
    <name type="scientific">Scleroderma citrinum Foug A</name>
    <dbReference type="NCBI Taxonomy" id="1036808"/>
    <lineage>
        <taxon>Eukaryota</taxon>
        <taxon>Fungi</taxon>
        <taxon>Dikarya</taxon>
        <taxon>Basidiomycota</taxon>
        <taxon>Agaricomycotina</taxon>
        <taxon>Agaricomycetes</taxon>
        <taxon>Agaricomycetidae</taxon>
        <taxon>Boletales</taxon>
        <taxon>Sclerodermatineae</taxon>
        <taxon>Sclerodermataceae</taxon>
        <taxon>Scleroderma</taxon>
    </lineage>
</organism>
<dbReference type="PANTHER" id="PTHR33096:SF1">
    <property type="entry name" value="CXC1-LIKE CYSTEINE CLUSTER ASSOCIATED WITH KDZ TRANSPOSASES DOMAIN-CONTAINING PROTEIN"/>
    <property type="match status" value="1"/>
</dbReference>
<dbReference type="Proteomes" id="UP000053989">
    <property type="component" value="Unassembled WGS sequence"/>
</dbReference>
<keyword evidence="4" id="KW-1185">Reference proteome</keyword>
<evidence type="ECO:0000313" key="4">
    <source>
        <dbReference type="Proteomes" id="UP000053989"/>
    </source>
</evidence>
<dbReference type="PANTHER" id="PTHR33096">
    <property type="entry name" value="CXC2 DOMAIN-CONTAINING PROTEIN"/>
    <property type="match status" value="1"/>
</dbReference>
<proteinExistence type="predicted"/>
<reference evidence="4" key="2">
    <citation type="submission" date="2015-01" db="EMBL/GenBank/DDBJ databases">
        <title>Evolutionary Origins and Diversification of the Mycorrhizal Mutualists.</title>
        <authorList>
            <consortium name="DOE Joint Genome Institute"/>
            <consortium name="Mycorrhizal Genomics Consortium"/>
            <person name="Kohler A."/>
            <person name="Kuo A."/>
            <person name="Nagy L.G."/>
            <person name="Floudas D."/>
            <person name="Copeland A."/>
            <person name="Barry K.W."/>
            <person name="Cichocki N."/>
            <person name="Veneault-Fourrey C."/>
            <person name="LaButti K."/>
            <person name="Lindquist E.A."/>
            <person name="Lipzen A."/>
            <person name="Lundell T."/>
            <person name="Morin E."/>
            <person name="Murat C."/>
            <person name="Riley R."/>
            <person name="Ohm R."/>
            <person name="Sun H."/>
            <person name="Tunlid A."/>
            <person name="Henrissat B."/>
            <person name="Grigoriev I.V."/>
            <person name="Hibbett D.S."/>
            <person name="Martin F."/>
        </authorList>
    </citation>
    <scope>NUCLEOTIDE SEQUENCE [LARGE SCALE GENOMIC DNA]</scope>
    <source>
        <strain evidence="4">Foug A</strain>
    </source>
</reference>
<dbReference type="HOGENOM" id="CLU_004552_0_1_1"/>
<dbReference type="Pfam" id="PF18802">
    <property type="entry name" value="CxC1"/>
    <property type="match status" value="1"/>
</dbReference>
<dbReference type="Pfam" id="PF18758">
    <property type="entry name" value="KDZ"/>
    <property type="match status" value="1"/>
</dbReference>
<dbReference type="InterPro" id="IPR040521">
    <property type="entry name" value="KDZ"/>
</dbReference>
<dbReference type="OrthoDB" id="2669999at2759"/>
<feature type="domain" description="CxC1-like cysteine cluster associated with KDZ transposases" evidence="2">
    <location>
        <begin position="177"/>
        <end position="240"/>
    </location>
</feature>
<reference evidence="3 4" key="1">
    <citation type="submission" date="2014-04" db="EMBL/GenBank/DDBJ databases">
        <authorList>
            <consortium name="DOE Joint Genome Institute"/>
            <person name="Kuo A."/>
            <person name="Kohler A."/>
            <person name="Nagy L.G."/>
            <person name="Floudas D."/>
            <person name="Copeland A."/>
            <person name="Barry K.W."/>
            <person name="Cichocki N."/>
            <person name="Veneault-Fourrey C."/>
            <person name="LaButti K."/>
            <person name="Lindquist E.A."/>
            <person name="Lipzen A."/>
            <person name="Lundell T."/>
            <person name="Morin E."/>
            <person name="Murat C."/>
            <person name="Sun H."/>
            <person name="Tunlid A."/>
            <person name="Henrissat B."/>
            <person name="Grigoriev I.V."/>
            <person name="Hibbett D.S."/>
            <person name="Martin F."/>
            <person name="Nordberg H.P."/>
            <person name="Cantor M.N."/>
            <person name="Hua S.X."/>
        </authorList>
    </citation>
    <scope>NUCLEOTIDE SEQUENCE [LARGE SCALE GENOMIC DNA]</scope>
    <source>
        <strain evidence="3 4">Foug A</strain>
    </source>
</reference>